<dbReference type="SMART" id="SM00082">
    <property type="entry name" value="LRRCT"/>
    <property type="match status" value="1"/>
</dbReference>
<feature type="domain" description="LRRCT" evidence="6">
    <location>
        <begin position="248"/>
        <end position="295"/>
    </location>
</feature>
<dbReference type="SUPFAM" id="SSF52058">
    <property type="entry name" value="L domain-like"/>
    <property type="match status" value="1"/>
</dbReference>
<evidence type="ECO:0000256" key="3">
    <source>
        <dbReference type="ARBA" id="ARBA00022737"/>
    </source>
</evidence>
<evidence type="ECO:0000256" key="2">
    <source>
        <dbReference type="ARBA" id="ARBA00022729"/>
    </source>
</evidence>
<dbReference type="InterPro" id="IPR032675">
    <property type="entry name" value="LRR_dom_sf"/>
</dbReference>
<keyword evidence="3" id="KW-0677">Repeat</keyword>
<name>A0A9P1MRY1_9PELO</name>
<keyword evidence="2 5" id="KW-0732">Signal</keyword>
<sequence>MIEKVQVMLTAKFACFFFFLALILFGSFGVTNADCQWNQTNVVCTEKTSEDPLKKIPAPKTLDTIIVHNAKIDLTDDLFNNDQKLSSVSLLDLSGNKIQRIGRRGFDKTQNVEFLYLSNNSIKQSQPDPFMSLGRLKRLEMNNALGGDFEENEALLRNLFHSNNDFADLSEIQLNSNRIKSLHPKTFCGVKGLTRLELSQNNLENLDFARRCFKDLKGLFMAANNISTIPQDIWDFMPSLSSFDISNNPIHCDCAIVELLKADDVSFINQGNTFCASPPELKGKNVFELPNDFCKSSKSSKGYSFFNFLILALIAAAILYLYRNYRQRMSSYYSKTVVGYQNIEPNVQPEFV</sequence>
<feature type="transmembrane region" description="Helical" evidence="4">
    <location>
        <begin position="303"/>
        <end position="322"/>
    </location>
</feature>
<keyword evidence="4" id="KW-1133">Transmembrane helix</keyword>
<keyword evidence="4" id="KW-0812">Transmembrane</keyword>
<gene>
    <name evidence="7" type="ORF">CAMP_LOCUS178</name>
</gene>
<proteinExistence type="predicted"/>
<dbReference type="InterPro" id="IPR050541">
    <property type="entry name" value="LRR_TM_domain-containing"/>
</dbReference>
<dbReference type="PANTHER" id="PTHR24369:SF210">
    <property type="entry name" value="CHAOPTIN-RELATED"/>
    <property type="match status" value="1"/>
</dbReference>
<dbReference type="PANTHER" id="PTHR24369">
    <property type="entry name" value="ANTIGEN BSP, PUTATIVE-RELATED"/>
    <property type="match status" value="1"/>
</dbReference>
<evidence type="ECO:0000256" key="4">
    <source>
        <dbReference type="SAM" id="Phobius"/>
    </source>
</evidence>
<keyword evidence="4" id="KW-0472">Membrane</keyword>
<dbReference type="InterPro" id="IPR000483">
    <property type="entry name" value="Cys-rich_flank_reg_C"/>
</dbReference>
<dbReference type="InterPro" id="IPR003591">
    <property type="entry name" value="Leu-rich_rpt_typical-subtyp"/>
</dbReference>
<evidence type="ECO:0000256" key="1">
    <source>
        <dbReference type="ARBA" id="ARBA00022614"/>
    </source>
</evidence>
<evidence type="ECO:0000313" key="7">
    <source>
        <dbReference type="EMBL" id="CAI5437541.1"/>
    </source>
</evidence>
<keyword evidence="1" id="KW-0433">Leucine-rich repeat</keyword>
<dbReference type="GO" id="GO:0005886">
    <property type="term" value="C:plasma membrane"/>
    <property type="evidence" value="ECO:0007669"/>
    <property type="project" value="TreeGrafter"/>
</dbReference>
<dbReference type="SMART" id="SM00369">
    <property type="entry name" value="LRR_TYP"/>
    <property type="match status" value="4"/>
</dbReference>
<reference evidence="7" key="1">
    <citation type="submission" date="2022-11" db="EMBL/GenBank/DDBJ databases">
        <authorList>
            <person name="Kikuchi T."/>
        </authorList>
    </citation>
    <scope>NUCLEOTIDE SEQUENCE</scope>
    <source>
        <strain evidence="7">PS1010</strain>
    </source>
</reference>
<organism evidence="7 8">
    <name type="scientific">Caenorhabditis angaria</name>
    <dbReference type="NCBI Taxonomy" id="860376"/>
    <lineage>
        <taxon>Eukaryota</taxon>
        <taxon>Metazoa</taxon>
        <taxon>Ecdysozoa</taxon>
        <taxon>Nematoda</taxon>
        <taxon>Chromadorea</taxon>
        <taxon>Rhabditida</taxon>
        <taxon>Rhabditina</taxon>
        <taxon>Rhabditomorpha</taxon>
        <taxon>Rhabditoidea</taxon>
        <taxon>Rhabditidae</taxon>
        <taxon>Peloderinae</taxon>
        <taxon>Caenorhabditis</taxon>
    </lineage>
</organism>
<evidence type="ECO:0000313" key="8">
    <source>
        <dbReference type="Proteomes" id="UP001152747"/>
    </source>
</evidence>
<accession>A0A9P1MRY1</accession>
<feature type="chain" id="PRO_5040469160" description="LRRCT domain-containing protein" evidence="5">
    <location>
        <begin position="34"/>
        <end position="352"/>
    </location>
</feature>
<dbReference type="Pfam" id="PF13855">
    <property type="entry name" value="LRR_8"/>
    <property type="match status" value="2"/>
</dbReference>
<feature type="signal peptide" evidence="5">
    <location>
        <begin position="1"/>
        <end position="33"/>
    </location>
</feature>
<evidence type="ECO:0000259" key="6">
    <source>
        <dbReference type="SMART" id="SM00082"/>
    </source>
</evidence>
<dbReference type="Gene3D" id="3.80.10.10">
    <property type="entry name" value="Ribonuclease Inhibitor"/>
    <property type="match status" value="2"/>
</dbReference>
<keyword evidence="8" id="KW-1185">Reference proteome</keyword>
<comment type="caution">
    <text evidence="7">The sequence shown here is derived from an EMBL/GenBank/DDBJ whole genome shotgun (WGS) entry which is preliminary data.</text>
</comment>
<protein>
    <recommendedName>
        <fullName evidence="6">LRRCT domain-containing protein</fullName>
    </recommendedName>
</protein>
<evidence type="ECO:0000256" key="5">
    <source>
        <dbReference type="SAM" id="SignalP"/>
    </source>
</evidence>
<dbReference type="OrthoDB" id="694479at2759"/>
<dbReference type="InterPro" id="IPR001611">
    <property type="entry name" value="Leu-rich_rpt"/>
</dbReference>
<dbReference type="EMBL" id="CANHGI010000001">
    <property type="protein sequence ID" value="CAI5437541.1"/>
    <property type="molecule type" value="Genomic_DNA"/>
</dbReference>
<dbReference type="Proteomes" id="UP001152747">
    <property type="component" value="Unassembled WGS sequence"/>
</dbReference>
<dbReference type="AlphaFoldDB" id="A0A9P1MRY1"/>